<reference evidence="5 6" key="1">
    <citation type="submission" date="2015-09" db="EMBL/GenBank/DDBJ databases">
        <title>Draft genome sequence of Kouleothrix aurantiaca JCM 19913.</title>
        <authorList>
            <person name="Hemp J."/>
        </authorList>
    </citation>
    <scope>NUCLEOTIDE SEQUENCE [LARGE SCALE GENOMIC DNA]</scope>
    <source>
        <strain evidence="5 6">COM-B</strain>
    </source>
</reference>
<accession>A0A0P9DVR3</accession>
<dbReference type="Proteomes" id="UP000050509">
    <property type="component" value="Unassembled WGS sequence"/>
</dbReference>
<evidence type="ECO:0000313" key="6">
    <source>
        <dbReference type="Proteomes" id="UP000050509"/>
    </source>
</evidence>
<dbReference type="PROSITE" id="PS50043">
    <property type="entry name" value="HTH_LUXR_2"/>
    <property type="match status" value="1"/>
</dbReference>
<dbReference type="SMART" id="SM00421">
    <property type="entry name" value="HTH_LUXR"/>
    <property type="match status" value="1"/>
</dbReference>
<keyword evidence="3" id="KW-0804">Transcription</keyword>
<dbReference type="PATRIC" id="fig|186479.3.peg.10975"/>
<gene>
    <name evidence="5" type="ORF">SE17_05250</name>
</gene>
<dbReference type="InterPro" id="IPR027417">
    <property type="entry name" value="P-loop_NTPase"/>
</dbReference>
<evidence type="ECO:0000313" key="5">
    <source>
        <dbReference type="EMBL" id="KPV54192.1"/>
    </source>
</evidence>
<dbReference type="InterPro" id="IPR036388">
    <property type="entry name" value="WH-like_DNA-bd_sf"/>
</dbReference>
<dbReference type="GO" id="GO:0003677">
    <property type="term" value="F:DNA binding"/>
    <property type="evidence" value="ECO:0007669"/>
    <property type="project" value="UniProtKB-KW"/>
</dbReference>
<dbReference type="SUPFAM" id="SSF52540">
    <property type="entry name" value="P-loop containing nucleoside triphosphate hydrolases"/>
    <property type="match status" value="1"/>
</dbReference>
<sequence>MLTPLLTTKVYIPPSRLNAVQRPRLLEQLNAGLYRKLTLISAPAGFGKTTLASAWVAAGSRRAAWLSLDAGDREPARFLSYLIGALQTLTPTLGSRATEALQSPQPPPLDAIVTTLLNDIASESEHFVLVLDDYHEIDERSIDRIVGFLLDHLPPQMHLAITTREDPQLPLARLRARDQVTELRAADLRCTPAEAAAFLTQVMALDLSAEELATLETRTEGWIAGLQLAALSMRGRDDMGQFVRAFAGNNRYIVDYLIEEVLQRQPGPVRHFLLHTSILERLSAPLCNAVSGRNDSHLLLETLERGNLFVVPLDDTGDWFRYHHLFADVLKTQMLQEQPAELARLHRRASAWYAEHHLPADAIRHALAASDFAGAADLIELAWPAMDGRFQAATWLGWARALPNEVVQARPVLGVAYAWALLNGGELDAAEARLSDAERWLGGTADRGEQASRPATDLFSPEHAAAPIIADQQQFQGLPASFATAHAYLAQARGNIPLSVRYGQRALELLPDGDHLRRGPAAALLGLAQWASGELDAAYRVLAEAMAGFQAAGNMHFAISVTSGLADIRVTQGRLREAIAVYSQALHLAQAHGEPLLRGTANLYLGLSELACEQGDLGTARTQLQRSEQLGEQAALPDWRFRQCRAQARLAEAQGDFAAALTLLDEAKRHFYPTPIPDLQPLTALRVRVWLAQGRLREALGWAHERGRSADEEPGFLAEFEQMTLARVLIAQYRREPGDHSIDQATRLLDRLKRAAEAGGRIGSLIEIELLRALAQHAQGRLAPALVALEHALNMAEPEGYVRIFVSEGPAMAHLLSEARRIAPEYIGKLLAAFPDAGSQSFNSETAAAPQHLASENQDVAEPLSTREREILELIAQGYSNSQIGARLFLAVSTVKGHNQRIFGKLQVQSRTEAVARARKLGLL</sequence>
<comment type="caution">
    <text evidence="5">The sequence shown here is derived from an EMBL/GenBank/DDBJ whole genome shotgun (WGS) entry which is preliminary data.</text>
</comment>
<dbReference type="SUPFAM" id="SSF46894">
    <property type="entry name" value="C-terminal effector domain of the bipartite response regulators"/>
    <property type="match status" value="1"/>
</dbReference>
<dbReference type="PROSITE" id="PS00622">
    <property type="entry name" value="HTH_LUXR_1"/>
    <property type="match status" value="1"/>
</dbReference>
<dbReference type="InterPro" id="IPR011990">
    <property type="entry name" value="TPR-like_helical_dom_sf"/>
</dbReference>
<dbReference type="PANTHER" id="PTHR44688">
    <property type="entry name" value="DNA-BINDING TRANSCRIPTIONAL ACTIVATOR DEVR_DOSR"/>
    <property type="match status" value="1"/>
</dbReference>
<keyword evidence="2" id="KW-0238">DNA-binding</keyword>
<evidence type="ECO:0000256" key="2">
    <source>
        <dbReference type="ARBA" id="ARBA00023125"/>
    </source>
</evidence>
<organism evidence="5 6">
    <name type="scientific">Kouleothrix aurantiaca</name>
    <dbReference type="NCBI Taxonomy" id="186479"/>
    <lineage>
        <taxon>Bacteria</taxon>
        <taxon>Bacillati</taxon>
        <taxon>Chloroflexota</taxon>
        <taxon>Chloroflexia</taxon>
        <taxon>Chloroflexales</taxon>
        <taxon>Roseiflexineae</taxon>
        <taxon>Roseiflexaceae</taxon>
        <taxon>Kouleothrix</taxon>
    </lineage>
</organism>
<dbReference type="SUPFAM" id="SSF48452">
    <property type="entry name" value="TPR-like"/>
    <property type="match status" value="1"/>
</dbReference>
<evidence type="ECO:0000256" key="1">
    <source>
        <dbReference type="ARBA" id="ARBA00023015"/>
    </source>
</evidence>
<dbReference type="InterPro" id="IPR041664">
    <property type="entry name" value="AAA_16"/>
</dbReference>
<keyword evidence="1" id="KW-0805">Transcription regulation</keyword>
<evidence type="ECO:0000256" key="3">
    <source>
        <dbReference type="ARBA" id="ARBA00023163"/>
    </source>
</evidence>
<dbReference type="InterPro" id="IPR059106">
    <property type="entry name" value="WHD_MalT"/>
</dbReference>
<dbReference type="CDD" id="cd06170">
    <property type="entry name" value="LuxR_C_like"/>
    <property type="match status" value="1"/>
</dbReference>
<dbReference type="InterPro" id="IPR000792">
    <property type="entry name" value="Tscrpt_reg_LuxR_C"/>
</dbReference>
<evidence type="ECO:0000259" key="4">
    <source>
        <dbReference type="PROSITE" id="PS50043"/>
    </source>
</evidence>
<dbReference type="EMBL" id="LJCR01000096">
    <property type="protein sequence ID" value="KPV54192.1"/>
    <property type="molecule type" value="Genomic_DNA"/>
</dbReference>
<dbReference type="GO" id="GO:0006355">
    <property type="term" value="P:regulation of DNA-templated transcription"/>
    <property type="evidence" value="ECO:0007669"/>
    <property type="project" value="InterPro"/>
</dbReference>
<protein>
    <recommendedName>
        <fullName evidence="4">HTH luxR-type domain-containing protein</fullName>
    </recommendedName>
</protein>
<dbReference type="Pfam" id="PF00196">
    <property type="entry name" value="GerE"/>
    <property type="match status" value="1"/>
</dbReference>
<dbReference type="Gene3D" id="1.25.40.10">
    <property type="entry name" value="Tetratricopeptide repeat domain"/>
    <property type="match status" value="1"/>
</dbReference>
<dbReference type="Pfam" id="PF17874">
    <property type="entry name" value="TPR_MalT"/>
    <property type="match status" value="1"/>
</dbReference>
<dbReference type="Pfam" id="PF13191">
    <property type="entry name" value="AAA_16"/>
    <property type="match status" value="1"/>
</dbReference>
<dbReference type="InterPro" id="IPR041617">
    <property type="entry name" value="TPR_MalT"/>
</dbReference>
<feature type="domain" description="HTH luxR-type" evidence="4">
    <location>
        <begin position="857"/>
        <end position="922"/>
    </location>
</feature>
<name>A0A0P9DVR3_9CHLR</name>
<dbReference type="AlphaFoldDB" id="A0A0P9DVR3"/>
<dbReference type="Gene3D" id="3.40.50.300">
    <property type="entry name" value="P-loop containing nucleotide triphosphate hydrolases"/>
    <property type="match status" value="1"/>
</dbReference>
<dbReference type="Gene3D" id="1.10.10.10">
    <property type="entry name" value="Winged helix-like DNA-binding domain superfamily/Winged helix DNA-binding domain"/>
    <property type="match status" value="1"/>
</dbReference>
<dbReference type="PANTHER" id="PTHR44688:SF16">
    <property type="entry name" value="DNA-BINDING TRANSCRIPTIONAL ACTIVATOR DEVR_DOSR"/>
    <property type="match status" value="1"/>
</dbReference>
<dbReference type="Pfam" id="PF25873">
    <property type="entry name" value="WHD_MalT"/>
    <property type="match status" value="1"/>
</dbReference>
<dbReference type="InterPro" id="IPR016032">
    <property type="entry name" value="Sig_transdc_resp-reg_C-effctor"/>
</dbReference>
<proteinExistence type="predicted"/>
<keyword evidence="6" id="KW-1185">Reference proteome</keyword>
<dbReference type="PRINTS" id="PR00038">
    <property type="entry name" value="HTHLUXR"/>
</dbReference>